<gene>
    <name evidence="3" type="ORF">DW068_05160</name>
    <name evidence="2" type="ORF">ERS852450_01628</name>
    <name evidence="1" type="ORF">ERS852578_01106</name>
</gene>
<evidence type="ECO:0000313" key="1">
    <source>
        <dbReference type="EMBL" id="CUM92332.1"/>
    </source>
</evidence>
<dbReference type="Pfam" id="PF06962">
    <property type="entry name" value="rRNA_methylase"/>
    <property type="match status" value="1"/>
</dbReference>
<dbReference type="EMBL" id="QRNJ01000014">
    <property type="protein sequence ID" value="RHK40229.1"/>
    <property type="molecule type" value="Genomic_DNA"/>
</dbReference>
<dbReference type="Proteomes" id="UP000283497">
    <property type="component" value="Unassembled WGS sequence"/>
</dbReference>
<evidence type="ECO:0000313" key="5">
    <source>
        <dbReference type="Proteomes" id="UP000095679"/>
    </source>
</evidence>
<keyword evidence="2" id="KW-0489">Methyltransferase</keyword>
<organism evidence="2 5">
    <name type="scientific">Anaerobutyricum hallii</name>
    <dbReference type="NCBI Taxonomy" id="39488"/>
    <lineage>
        <taxon>Bacteria</taxon>
        <taxon>Bacillati</taxon>
        <taxon>Bacillota</taxon>
        <taxon>Clostridia</taxon>
        <taxon>Lachnospirales</taxon>
        <taxon>Lachnospiraceae</taxon>
        <taxon>Anaerobutyricum</taxon>
    </lineage>
</organism>
<dbReference type="Gene3D" id="3.40.50.150">
    <property type="entry name" value="Vaccinia Virus protein VP39"/>
    <property type="match status" value="1"/>
</dbReference>
<dbReference type="InterPro" id="IPR010719">
    <property type="entry name" value="MnmM_MeTrfase"/>
</dbReference>
<accession>A0A174E7R2</accession>
<dbReference type="GO" id="GO:0032259">
    <property type="term" value="P:methylation"/>
    <property type="evidence" value="ECO:0007669"/>
    <property type="project" value="UniProtKB-KW"/>
</dbReference>
<dbReference type="PANTHER" id="PTHR35276:SF1">
    <property type="entry name" value="TRNA (MNM(5)S(2)U34)-METHYLTRANSFERASE, CHLOROPLASTIC"/>
    <property type="match status" value="1"/>
</dbReference>
<evidence type="ECO:0000313" key="2">
    <source>
        <dbReference type="EMBL" id="CUO33753.1"/>
    </source>
</evidence>
<reference evidence="3 6" key="2">
    <citation type="submission" date="2018-08" db="EMBL/GenBank/DDBJ databases">
        <title>A genome reference for cultivated species of the human gut microbiota.</title>
        <authorList>
            <person name="Zou Y."/>
            <person name="Xue W."/>
            <person name="Luo G."/>
        </authorList>
    </citation>
    <scope>NUCLEOTIDE SEQUENCE [LARGE SCALE GENOMIC DNA]</scope>
    <source>
        <strain evidence="3 6">AF45-14BH</strain>
    </source>
</reference>
<dbReference type="GO" id="GO:0008168">
    <property type="term" value="F:methyltransferase activity"/>
    <property type="evidence" value="ECO:0007669"/>
    <property type="project" value="UniProtKB-KW"/>
</dbReference>
<evidence type="ECO:0000313" key="4">
    <source>
        <dbReference type="Proteomes" id="UP000095390"/>
    </source>
</evidence>
<dbReference type="EMBL" id="CYYC01000010">
    <property type="protein sequence ID" value="CUM92332.1"/>
    <property type="molecule type" value="Genomic_DNA"/>
</dbReference>
<protein>
    <submittedName>
        <fullName evidence="3">Methyltransferase domain-containing protein</fullName>
    </submittedName>
    <submittedName>
        <fullName evidence="2">Putative rRNA methylase</fullName>
    </submittedName>
</protein>
<dbReference type="CDD" id="cd02440">
    <property type="entry name" value="AdoMet_MTases"/>
    <property type="match status" value="1"/>
</dbReference>
<dbReference type="SUPFAM" id="SSF53335">
    <property type="entry name" value="S-adenosyl-L-methionine-dependent methyltransferases"/>
    <property type="match status" value="1"/>
</dbReference>
<dbReference type="OrthoDB" id="9792989at2"/>
<sequence length="191" mass="21541">MKRRTPITQYCHERIQQMIKEPLLCIDATAGTGKDTVFLAKLVGEKGRVISMDIQEMAIEQTKKRLLKERLSDRAEVVLDSHAHMDKYAQKDSVSLIMFNLGYLPGGDHSLSTKADTTIEALEKGLNLLHEGGMISLLIYSGGDSGFEEKKQVLAWLRELPYDKYTVLVEAFYNKPNNPPLPVYILKNETA</sequence>
<dbReference type="InterPro" id="IPR029063">
    <property type="entry name" value="SAM-dependent_MTases_sf"/>
</dbReference>
<dbReference type="EMBL" id="CYZL01000012">
    <property type="protein sequence ID" value="CUO33753.1"/>
    <property type="molecule type" value="Genomic_DNA"/>
</dbReference>
<name>A0A174E7R2_9FIRM</name>
<dbReference type="Proteomes" id="UP000095679">
    <property type="component" value="Unassembled WGS sequence"/>
</dbReference>
<reference evidence="4 5" key="1">
    <citation type="submission" date="2015-09" db="EMBL/GenBank/DDBJ databases">
        <authorList>
            <consortium name="Pathogen Informatics"/>
        </authorList>
    </citation>
    <scope>NUCLEOTIDE SEQUENCE [LARGE SCALE GENOMIC DNA]</scope>
    <source>
        <strain evidence="2 5">2789STDY5834835</strain>
        <strain evidence="1 4">2789STDY5834966</strain>
    </source>
</reference>
<evidence type="ECO:0000313" key="6">
    <source>
        <dbReference type="Proteomes" id="UP000283497"/>
    </source>
</evidence>
<evidence type="ECO:0000313" key="3">
    <source>
        <dbReference type="EMBL" id="RHK40229.1"/>
    </source>
</evidence>
<dbReference type="PANTHER" id="PTHR35276">
    <property type="entry name" value="S-ADENOSYL-L-METHIONINE-DEPENDENT METHYLTRANSFERASES SUPERFAMILY PROTEIN"/>
    <property type="match status" value="1"/>
</dbReference>
<dbReference type="AlphaFoldDB" id="A0A174E7R2"/>
<keyword evidence="3" id="KW-0808">Transferase</keyword>
<dbReference type="Proteomes" id="UP000095390">
    <property type="component" value="Unassembled WGS sequence"/>
</dbReference>
<proteinExistence type="predicted"/>
<dbReference type="RefSeq" id="WP_055182740.1">
    <property type="nucleotide sequence ID" value="NZ_BLYK01000004.1"/>
</dbReference>